<dbReference type="EMBL" id="CP136051">
    <property type="protein sequence ID" value="WOK04241.1"/>
    <property type="molecule type" value="Genomic_DNA"/>
</dbReference>
<comment type="subcellular location">
    <subcellularLocation>
        <location evidence="1">Membrane</location>
        <topology evidence="1">Multi-pass membrane protein</topology>
    </subcellularLocation>
</comment>
<name>A0ABZ0II72_9BACT</name>
<proteinExistence type="predicted"/>
<dbReference type="PANTHER" id="PTHR43562">
    <property type="entry name" value="NAPA-TYPE SODIUM/HYDROGEN ANTIPORTER"/>
    <property type="match status" value="1"/>
</dbReference>
<organism evidence="11 12">
    <name type="scientific">Imperialibacter roseus</name>
    <dbReference type="NCBI Taxonomy" id="1324217"/>
    <lineage>
        <taxon>Bacteria</taxon>
        <taxon>Pseudomonadati</taxon>
        <taxon>Bacteroidota</taxon>
        <taxon>Cytophagia</taxon>
        <taxon>Cytophagales</taxon>
        <taxon>Flammeovirgaceae</taxon>
        <taxon>Imperialibacter</taxon>
    </lineage>
</organism>
<sequence>MENSINYLPLFVIMVVAWLVPMALSWGRVTKIPAVIVEIIVGVIIGPYVLDWIHETPYMRFLAYSGFLFLIFLSGLEIDLGEIYRSLPKKIRKIDLISNSMLLAITIYTGSLLFSIPFSWLLNSFFNTDIVFFSMLLPTVALSIIVPIIKADGELSRKFGKIILMVGAIATIMSIILISIYSGILKNGFEFELLLFLVIFVVFFVAYKAGRWLIGIRTFQKLLYTLEHAASQIRIRGTVALLLSFVVVAYLIKTELVLGAFFAGSLLSMFLNKQRSALMFKLDGMSYGFFIPIFFIMVGVNLDISALSEFQRSIPLILSILFGFFVTQVLPAFAMAKIFGWKKALSGGLLLSSRLGLSIATAQIGLSLGVIDQSTNSGIVAASILTSVLAPMLYKLLHSEGEVNFNLYLFGGSKGSLLLAERLKLHGLSLFTVVTTAEDVNILKEKGIDAAYVPNLDTYYLRKLKIRPTDQVVILTDSFAMNKNLALFLENELNHKKIITLTKDKHSTLFGEASGVKLVNLDDTLASHVENLIMRPDSYQAFSDSFGLYRVEEILMSNSHHDREKVKKIAFPPSGSLVMFRRNNEIFIPHGDTQLLLGDVITVIGNTQALEEFRKILE</sequence>
<dbReference type="InterPro" id="IPR036291">
    <property type="entry name" value="NAD(P)-bd_dom_sf"/>
</dbReference>
<protein>
    <submittedName>
        <fullName evidence="11">Cation:proton antiporter</fullName>
    </submittedName>
</protein>
<gene>
    <name evidence="11" type="ORF">RT717_14265</name>
</gene>
<keyword evidence="4" id="KW-0633">Potassium transport</keyword>
<dbReference type="Proteomes" id="UP001302349">
    <property type="component" value="Chromosome"/>
</dbReference>
<evidence type="ECO:0000256" key="9">
    <source>
        <dbReference type="SAM" id="Phobius"/>
    </source>
</evidence>
<feature type="transmembrane region" description="Helical" evidence="9">
    <location>
        <begin position="314"/>
        <end position="336"/>
    </location>
</feature>
<dbReference type="RefSeq" id="WP_317487056.1">
    <property type="nucleotide sequence ID" value="NZ_CP136051.1"/>
</dbReference>
<feature type="domain" description="RCK C-terminal" evidence="10">
    <location>
        <begin position="537"/>
        <end position="618"/>
    </location>
</feature>
<evidence type="ECO:0000256" key="6">
    <source>
        <dbReference type="ARBA" id="ARBA00022989"/>
    </source>
</evidence>
<feature type="transmembrane region" description="Helical" evidence="9">
    <location>
        <begin position="130"/>
        <end position="150"/>
    </location>
</feature>
<dbReference type="PROSITE" id="PS51202">
    <property type="entry name" value="RCK_C"/>
    <property type="match status" value="1"/>
</dbReference>
<evidence type="ECO:0000256" key="1">
    <source>
        <dbReference type="ARBA" id="ARBA00004141"/>
    </source>
</evidence>
<dbReference type="SUPFAM" id="SSF116726">
    <property type="entry name" value="TrkA C-terminal domain-like"/>
    <property type="match status" value="1"/>
</dbReference>
<feature type="transmembrane region" description="Helical" evidence="9">
    <location>
        <begin position="62"/>
        <end position="84"/>
    </location>
</feature>
<evidence type="ECO:0000256" key="3">
    <source>
        <dbReference type="ARBA" id="ARBA00022449"/>
    </source>
</evidence>
<keyword evidence="4" id="KW-0630">Potassium</keyword>
<keyword evidence="7" id="KW-0406">Ion transport</keyword>
<evidence type="ECO:0000259" key="10">
    <source>
        <dbReference type="PROSITE" id="PS51202"/>
    </source>
</evidence>
<feature type="transmembrane region" description="Helical" evidence="9">
    <location>
        <begin position="32"/>
        <end position="50"/>
    </location>
</feature>
<keyword evidence="6 9" id="KW-1133">Transmembrane helix</keyword>
<evidence type="ECO:0000256" key="8">
    <source>
        <dbReference type="ARBA" id="ARBA00023136"/>
    </source>
</evidence>
<dbReference type="Gene3D" id="1.20.1530.20">
    <property type="match status" value="1"/>
</dbReference>
<keyword evidence="2" id="KW-0813">Transport</keyword>
<dbReference type="PANTHER" id="PTHR43562:SF1">
    <property type="entry name" value="NA(+)_H(+) ANTIPORTER YJBQ-RELATED"/>
    <property type="match status" value="1"/>
</dbReference>
<dbReference type="Gene3D" id="3.30.70.1450">
    <property type="entry name" value="Regulator of K+ conductance, C-terminal domain"/>
    <property type="match status" value="1"/>
</dbReference>
<evidence type="ECO:0000313" key="12">
    <source>
        <dbReference type="Proteomes" id="UP001302349"/>
    </source>
</evidence>
<keyword evidence="8 9" id="KW-0472">Membrane</keyword>
<keyword evidence="3" id="KW-0050">Antiport</keyword>
<dbReference type="Gene3D" id="3.40.50.720">
    <property type="entry name" value="NAD(P)-binding Rossmann-like Domain"/>
    <property type="match status" value="1"/>
</dbReference>
<feature type="transmembrane region" description="Helical" evidence="9">
    <location>
        <begin position="162"/>
        <end position="181"/>
    </location>
</feature>
<dbReference type="Pfam" id="PF02080">
    <property type="entry name" value="TrkA_C"/>
    <property type="match status" value="1"/>
</dbReference>
<dbReference type="InterPro" id="IPR038770">
    <property type="entry name" value="Na+/solute_symporter_sf"/>
</dbReference>
<accession>A0ABZ0II72</accession>
<keyword evidence="5 9" id="KW-0812">Transmembrane</keyword>
<feature type="transmembrane region" description="Helical" evidence="9">
    <location>
        <begin position="193"/>
        <end position="213"/>
    </location>
</feature>
<reference evidence="11 12" key="1">
    <citation type="journal article" date="2023" name="Microbiol. Resour. Announc.">
        <title>Complete Genome Sequence of Imperialibacter roseus strain P4T.</title>
        <authorList>
            <person name="Tizabi D.R."/>
            <person name="Bachvaroff T."/>
            <person name="Hill R.T."/>
        </authorList>
    </citation>
    <scope>NUCLEOTIDE SEQUENCE [LARGE SCALE GENOMIC DNA]</scope>
    <source>
        <strain evidence="11 12">P4T</strain>
    </source>
</reference>
<evidence type="ECO:0000256" key="7">
    <source>
        <dbReference type="ARBA" id="ARBA00023065"/>
    </source>
</evidence>
<dbReference type="Pfam" id="PF00999">
    <property type="entry name" value="Na_H_Exchanger"/>
    <property type="match status" value="1"/>
</dbReference>
<evidence type="ECO:0000256" key="2">
    <source>
        <dbReference type="ARBA" id="ARBA00022448"/>
    </source>
</evidence>
<keyword evidence="12" id="KW-1185">Reference proteome</keyword>
<feature type="transmembrane region" description="Helical" evidence="9">
    <location>
        <begin position="96"/>
        <end position="118"/>
    </location>
</feature>
<evidence type="ECO:0000313" key="11">
    <source>
        <dbReference type="EMBL" id="WOK04241.1"/>
    </source>
</evidence>
<dbReference type="SUPFAM" id="SSF51735">
    <property type="entry name" value="NAD(P)-binding Rossmann-fold domains"/>
    <property type="match status" value="1"/>
</dbReference>
<evidence type="ECO:0000256" key="4">
    <source>
        <dbReference type="ARBA" id="ARBA00022538"/>
    </source>
</evidence>
<dbReference type="InterPro" id="IPR006037">
    <property type="entry name" value="RCK_C"/>
</dbReference>
<feature type="transmembrane region" description="Helical" evidence="9">
    <location>
        <begin position="284"/>
        <end position="302"/>
    </location>
</feature>
<evidence type="ECO:0000256" key="5">
    <source>
        <dbReference type="ARBA" id="ARBA00022692"/>
    </source>
</evidence>
<feature type="transmembrane region" description="Helical" evidence="9">
    <location>
        <begin position="6"/>
        <end position="25"/>
    </location>
</feature>
<dbReference type="InterPro" id="IPR006153">
    <property type="entry name" value="Cation/H_exchanger_TM"/>
</dbReference>
<dbReference type="InterPro" id="IPR036721">
    <property type="entry name" value="RCK_C_sf"/>
</dbReference>